<proteinExistence type="predicted"/>
<dbReference type="Gene3D" id="1.25.10.90">
    <property type="match status" value="1"/>
</dbReference>
<dbReference type="RefSeq" id="WP_230504089.1">
    <property type="nucleotide sequence ID" value="NZ_CAKJTJ010000033.1"/>
</dbReference>
<comment type="caution">
    <text evidence="1">The sequence shown here is derived from an EMBL/GenBank/DDBJ whole genome shotgun (WGS) entry which is preliminary data.</text>
</comment>
<evidence type="ECO:0008006" key="3">
    <source>
        <dbReference type="Google" id="ProtNLM"/>
    </source>
</evidence>
<accession>A0ABN8AFK2</accession>
<protein>
    <recommendedName>
        <fullName evidence="3">DNA alkylation repair protein</fullName>
    </recommendedName>
</protein>
<name>A0ABN8AFK2_9BACI</name>
<dbReference type="Pfam" id="PF08713">
    <property type="entry name" value="DNA_alkylation"/>
    <property type="match status" value="1"/>
</dbReference>
<dbReference type="Proteomes" id="UP000789833">
    <property type="component" value="Unassembled WGS sequence"/>
</dbReference>
<dbReference type="InterPro" id="IPR016024">
    <property type="entry name" value="ARM-type_fold"/>
</dbReference>
<dbReference type="CDD" id="cd06561">
    <property type="entry name" value="AlkD_like"/>
    <property type="match status" value="1"/>
</dbReference>
<gene>
    <name evidence="1" type="ORF">BACCIP111883_03824</name>
</gene>
<dbReference type="InterPro" id="IPR014825">
    <property type="entry name" value="DNA_alkylation"/>
</dbReference>
<dbReference type="EMBL" id="CAKJTJ010000033">
    <property type="protein sequence ID" value="CAG9623029.1"/>
    <property type="molecule type" value="Genomic_DNA"/>
</dbReference>
<keyword evidence="2" id="KW-1185">Reference proteome</keyword>
<reference evidence="1 2" key="1">
    <citation type="submission" date="2021-10" db="EMBL/GenBank/DDBJ databases">
        <authorList>
            <person name="Criscuolo A."/>
        </authorList>
    </citation>
    <scope>NUCLEOTIDE SEQUENCE [LARGE SCALE GENOMIC DNA]</scope>
    <source>
        <strain evidence="2">CIP 111883</strain>
    </source>
</reference>
<evidence type="ECO:0000313" key="2">
    <source>
        <dbReference type="Proteomes" id="UP000789833"/>
    </source>
</evidence>
<dbReference type="PANTHER" id="PTHR41291">
    <property type="entry name" value="DNA ALKYLATION REPAIR PROTEIN"/>
    <property type="match status" value="1"/>
</dbReference>
<evidence type="ECO:0000313" key="1">
    <source>
        <dbReference type="EMBL" id="CAG9623029.1"/>
    </source>
</evidence>
<dbReference type="SUPFAM" id="SSF48371">
    <property type="entry name" value="ARM repeat"/>
    <property type="match status" value="1"/>
</dbReference>
<sequence>MNKNNSTETKLSSKAESILSQFNSKTKLGDLRKIAKEIKKDHELALELWSNGEFSPRLLAILIMDKKLLSQDVLNKLDKDMQTHTFDERNNLMDWLMANQLTKDKKNIALMESWENSSSALQRRAFWYFQARLRWTGQTSPDNTAELLSAIEANIAQEEPEVQWAMNFTAGWIGVYNENYRERCMKIGEKTGLYKGEMVSKGCTPNYLPEFITIEVNKRINK</sequence>
<organism evidence="1 2">
    <name type="scientific">Sutcliffiella rhizosphaerae</name>
    <dbReference type="NCBI Taxonomy" id="2880967"/>
    <lineage>
        <taxon>Bacteria</taxon>
        <taxon>Bacillati</taxon>
        <taxon>Bacillota</taxon>
        <taxon>Bacilli</taxon>
        <taxon>Bacillales</taxon>
        <taxon>Bacillaceae</taxon>
        <taxon>Sutcliffiella</taxon>
    </lineage>
</organism>
<dbReference type="PANTHER" id="PTHR41291:SF1">
    <property type="entry name" value="DNA ALKYLATION REPAIR PROTEIN"/>
    <property type="match status" value="1"/>
</dbReference>